<dbReference type="OrthoDB" id="665435at2"/>
<dbReference type="Proteomes" id="UP000192756">
    <property type="component" value="Unassembled WGS sequence"/>
</dbReference>
<dbReference type="InterPro" id="IPR046233">
    <property type="entry name" value="DUF6266"/>
</dbReference>
<keyword evidence="1" id="KW-0472">Membrane</keyword>
<dbReference type="EMBL" id="FWXT01000001">
    <property type="protein sequence ID" value="SMC66844.1"/>
    <property type="molecule type" value="Genomic_DNA"/>
</dbReference>
<dbReference type="Pfam" id="PF19781">
    <property type="entry name" value="DUF6266"/>
    <property type="match status" value="1"/>
</dbReference>
<name>A0A1W2B1W0_9SPHI</name>
<evidence type="ECO:0000313" key="2">
    <source>
        <dbReference type="EMBL" id="SMC66844.1"/>
    </source>
</evidence>
<evidence type="ECO:0000313" key="3">
    <source>
        <dbReference type="Proteomes" id="UP000192756"/>
    </source>
</evidence>
<dbReference type="AlphaFoldDB" id="A0A1W2B1W0"/>
<accession>A0A1W2B1W0</accession>
<reference evidence="3" key="1">
    <citation type="submission" date="2017-04" db="EMBL/GenBank/DDBJ databases">
        <authorList>
            <person name="Varghese N."/>
            <person name="Submissions S."/>
        </authorList>
    </citation>
    <scope>NUCLEOTIDE SEQUENCE [LARGE SCALE GENOMIC DNA]</scope>
    <source>
        <strain evidence="3">DSM 12126</strain>
    </source>
</reference>
<protein>
    <submittedName>
        <fullName evidence="2">Uncharacterized protein</fullName>
    </submittedName>
</protein>
<dbReference type="STRING" id="151894.SAMN04488524_1823"/>
<gene>
    <name evidence="2" type="ORF">SAMN04488524_1823</name>
</gene>
<sequence>MAKYKNGINGAFSGKIGAVVGASYMGISYIRSLPETTKPATEKQLHQRLKFSVIIAWLQPVLALINIGFQIFTGDKTAMNRAVSYHMKEALIDNGKEVAIDFKKAIFSRGELLVSWILEVLSLASAMLNVKWDNGPESLFNKADDKATFIFYNPQKEKFVSFKGVARRRDKETVLRLPKRFAGDTVHAWMLYINAKGDMVSTSVYLGEIVVV</sequence>
<dbReference type="RefSeq" id="WP_084238012.1">
    <property type="nucleotide sequence ID" value="NZ_FWXT01000001.1"/>
</dbReference>
<feature type="transmembrane region" description="Helical" evidence="1">
    <location>
        <begin position="12"/>
        <end position="31"/>
    </location>
</feature>
<proteinExistence type="predicted"/>
<organism evidence="2 3">
    <name type="scientific">Pedobacter africanus</name>
    <dbReference type="NCBI Taxonomy" id="151894"/>
    <lineage>
        <taxon>Bacteria</taxon>
        <taxon>Pseudomonadati</taxon>
        <taxon>Bacteroidota</taxon>
        <taxon>Sphingobacteriia</taxon>
        <taxon>Sphingobacteriales</taxon>
        <taxon>Sphingobacteriaceae</taxon>
        <taxon>Pedobacter</taxon>
    </lineage>
</organism>
<feature type="transmembrane region" description="Helical" evidence="1">
    <location>
        <begin position="51"/>
        <end position="72"/>
    </location>
</feature>
<keyword evidence="3" id="KW-1185">Reference proteome</keyword>
<evidence type="ECO:0000256" key="1">
    <source>
        <dbReference type="SAM" id="Phobius"/>
    </source>
</evidence>
<keyword evidence="1" id="KW-1133">Transmembrane helix</keyword>
<keyword evidence="1" id="KW-0812">Transmembrane</keyword>